<protein>
    <submittedName>
        <fullName evidence="1">Uncharacterized protein</fullName>
    </submittedName>
</protein>
<dbReference type="EMBL" id="RHQL01000010">
    <property type="protein sequence ID" value="RRV08799.1"/>
    <property type="molecule type" value="Genomic_DNA"/>
</dbReference>
<comment type="caution">
    <text evidence="1">The sequence shown here is derived from an EMBL/GenBank/DDBJ whole genome shotgun (WGS) entry which is preliminary data.</text>
</comment>
<dbReference type="AlphaFoldDB" id="A0A427DYE0"/>
<dbReference type="Proteomes" id="UP000276506">
    <property type="component" value="Unassembled WGS sequence"/>
</dbReference>
<organism evidence="1 2">
    <name type="scientific">Stutzerimonas xanthomarina</name>
    <dbReference type="NCBI Taxonomy" id="271420"/>
    <lineage>
        <taxon>Bacteria</taxon>
        <taxon>Pseudomonadati</taxon>
        <taxon>Pseudomonadota</taxon>
        <taxon>Gammaproteobacteria</taxon>
        <taxon>Pseudomonadales</taxon>
        <taxon>Pseudomonadaceae</taxon>
        <taxon>Stutzerimonas</taxon>
    </lineage>
</organism>
<evidence type="ECO:0000313" key="2">
    <source>
        <dbReference type="Proteomes" id="UP000276506"/>
    </source>
</evidence>
<proteinExistence type="predicted"/>
<sequence length="161" mass="17944">MPDHYSVIPNENAGDRLAGAMGAFAAVYDGYLFTLMKGHVGEQYQHGLWELRQYHNGALALVLPSQDMVTVEGCNDQMSLEAVSLFLNIKLLSRLCEVAFSKGDEVANERFHDLAHALRDAVSGLINFILHDQGISEPGEEHLALPMRRHPESQLIYQLLN</sequence>
<name>A0A427DYE0_9GAMM</name>
<dbReference type="Gene3D" id="3.30.70.3580">
    <property type="entry name" value="Antirestriction protein"/>
    <property type="match status" value="1"/>
</dbReference>
<dbReference type="RefSeq" id="WP_125877944.1">
    <property type="nucleotide sequence ID" value="NZ_RHQL01000010.1"/>
</dbReference>
<evidence type="ECO:0000313" key="1">
    <source>
        <dbReference type="EMBL" id="RRV08799.1"/>
    </source>
</evidence>
<reference evidence="1 2" key="1">
    <citation type="submission" date="2018-10" db="EMBL/GenBank/DDBJ databases">
        <title>Transmission dynamics of multidrug resistant bacteria on intensive care unit surfaces.</title>
        <authorList>
            <person name="D'Souza A.W."/>
            <person name="Potter R.F."/>
            <person name="Wallace M."/>
            <person name="Shupe A."/>
            <person name="Patel S."/>
            <person name="Sun S."/>
            <person name="Gul D."/>
            <person name="Kwon J.H."/>
            <person name="Andleeb S."/>
            <person name="Burnham C.-A.D."/>
            <person name="Dantas G."/>
        </authorList>
    </citation>
    <scope>NUCLEOTIDE SEQUENCE [LARGE SCALE GENOMIC DNA]</scope>
    <source>
        <strain evidence="1 2">PX_177</strain>
    </source>
</reference>
<accession>A0A427DYE0</accession>
<dbReference type="InterPro" id="IPR042297">
    <property type="entry name" value="Antirestriction_sf"/>
</dbReference>
<gene>
    <name evidence="1" type="ORF">EGJ28_16150</name>
</gene>